<comment type="caution">
    <text evidence="1">The sequence shown here is derived from an EMBL/GenBank/DDBJ whole genome shotgun (WGS) entry which is preliminary data.</text>
</comment>
<evidence type="ECO:0000313" key="1">
    <source>
        <dbReference type="EMBL" id="KAI0052208.1"/>
    </source>
</evidence>
<gene>
    <name evidence="1" type="ORF">FA95DRAFT_1553900</name>
</gene>
<keyword evidence="2" id="KW-1185">Reference proteome</keyword>
<dbReference type="Proteomes" id="UP000814033">
    <property type="component" value="Unassembled WGS sequence"/>
</dbReference>
<sequence>MPAITSGKVLVTGASGYIGAWLVKYLVKTGFSVVVATRNDEQAAFIETGYEGKVTHVNVPDIQKEGAYDEAVRGVDAIVHSASPLTYSWKDPSEVTGPAIAGAIGILKSAHKYGTNVKRVVLTASVVGVHNHDYGGEQKPDTTYDETNWNTTAMNAGLDKDSSPILVYHASKTRAERAAWDFIKAEKPSFDLVTILPGFNFGPFIHKNLSSTPGLFLSMFPTGDTSGKVVGDWVDVRDTATLHVLALQKESLAGERLAAVNGLFAWQDLYDIFHAAGYDAPGKDTKGAGAKKQNTPILNDKTFKFFPEFKYRSLDVSIKDMAVAFKTAGLIN</sequence>
<proteinExistence type="predicted"/>
<reference evidence="1" key="2">
    <citation type="journal article" date="2022" name="New Phytol.">
        <title>Evolutionary transition to the ectomycorrhizal habit in the genomes of a hyperdiverse lineage of mushroom-forming fungi.</title>
        <authorList>
            <person name="Looney B."/>
            <person name="Miyauchi S."/>
            <person name="Morin E."/>
            <person name="Drula E."/>
            <person name="Courty P.E."/>
            <person name="Kohler A."/>
            <person name="Kuo A."/>
            <person name="LaButti K."/>
            <person name="Pangilinan J."/>
            <person name="Lipzen A."/>
            <person name="Riley R."/>
            <person name="Andreopoulos W."/>
            <person name="He G."/>
            <person name="Johnson J."/>
            <person name="Nolan M."/>
            <person name="Tritt A."/>
            <person name="Barry K.W."/>
            <person name="Grigoriev I.V."/>
            <person name="Nagy L.G."/>
            <person name="Hibbett D."/>
            <person name="Henrissat B."/>
            <person name="Matheny P.B."/>
            <person name="Labbe J."/>
            <person name="Martin F.M."/>
        </authorList>
    </citation>
    <scope>NUCLEOTIDE SEQUENCE</scope>
    <source>
        <strain evidence="1">FP105234-sp</strain>
    </source>
</reference>
<name>A0ACB8S8U9_9AGAM</name>
<organism evidence="1 2">
    <name type="scientific">Auriscalpium vulgare</name>
    <dbReference type="NCBI Taxonomy" id="40419"/>
    <lineage>
        <taxon>Eukaryota</taxon>
        <taxon>Fungi</taxon>
        <taxon>Dikarya</taxon>
        <taxon>Basidiomycota</taxon>
        <taxon>Agaricomycotina</taxon>
        <taxon>Agaricomycetes</taxon>
        <taxon>Russulales</taxon>
        <taxon>Auriscalpiaceae</taxon>
        <taxon>Auriscalpium</taxon>
    </lineage>
</organism>
<accession>A0ACB8S8U9</accession>
<reference evidence="1" key="1">
    <citation type="submission" date="2021-02" db="EMBL/GenBank/DDBJ databases">
        <authorList>
            <consortium name="DOE Joint Genome Institute"/>
            <person name="Ahrendt S."/>
            <person name="Looney B.P."/>
            <person name="Miyauchi S."/>
            <person name="Morin E."/>
            <person name="Drula E."/>
            <person name="Courty P.E."/>
            <person name="Chicoki N."/>
            <person name="Fauchery L."/>
            <person name="Kohler A."/>
            <person name="Kuo A."/>
            <person name="Labutti K."/>
            <person name="Pangilinan J."/>
            <person name="Lipzen A."/>
            <person name="Riley R."/>
            <person name="Andreopoulos W."/>
            <person name="He G."/>
            <person name="Johnson J."/>
            <person name="Barry K.W."/>
            <person name="Grigoriev I.V."/>
            <person name="Nagy L."/>
            <person name="Hibbett D."/>
            <person name="Henrissat B."/>
            <person name="Matheny P.B."/>
            <person name="Labbe J."/>
            <person name="Martin F."/>
        </authorList>
    </citation>
    <scope>NUCLEOTIDE SEQUENCE</scope>
    <source>
        <strain evidence="1">FP105234-sp</strain>
    </source>
</reference>
<dbReference type="EMBL" id="MU275847">
    <property type="protein sequence ID" value="KAI0052208.1"/>
    <property type="molecule type" value="Genomic_DNA"/>
</dbReference>
<evidence type="ECO:0000313" key="2">
    <source>
        <dbReference type="Proteomes" id="UP000814033"/>
    </source>
</evidence>
<protein>
    <submittedName>
        <fullName evidence="1">NAD(P)-binding protein</fullName>
    </submittedName>
</protein>